<keyword evidence="3 5" id="KW-0809">Transit peptide</keyword>
<sequence length="182" mass="19804">MDFPKDLRYTAEHEWIRQDGEMVVVGITDHAQLELGDVVYVELPEVGSRISQGSPFGVIESVKAASDLFAPVSGEVVAVNGDLEGAPQLVNESPYGDGWIIKYAPHTGAEIDAMLDAIGVSSIEELFADVPRAQRFPRLDLPDGISEPEVAAVFRDLADRNSALDRLAAFWAPAPTTTTRRR</sequence>
<evidence type="ECO:0000313" key="8">
    <source>
        <dbReference type="Proteomes" id="UP001174909"/>
    </source>
</evidence>
<proteinExistence type="inferred from homology"/>
<comment type="function">
    <text evidence="5">The H protein shuttles the methylamine group of glycine from the P protein to the T protein.</text>
</comment>
<dbReference type="NCBIfam" id="NF002270">
    <property type="entry name" value="PRK01202.1"/>
    <property type="match status" value="1"/>
</dbReference>
<accession>A0AA35RX81</accession>
<dbReference type="AlphaFoldDB" id="A0AA35RX81"/>
<dbReference type="GO" id="GO:0005960">
    <property type="term" value="C:glycine cleavage complex"/>
    <property type="evidence" value="ECO:0007669"/>
    <property type="project" value="UniProtKB-UniRule"/>
</dbReference>
<comment type="subcellular location">
    <subcellularLocation>
        <location evidence="5">Mitochondrion</location>
    </subcellularLocation>
</comment>
<dbReference type="Proteomes" id="UP001174909">
    <property type="component" value="Unassembled WGS sequence"/>
</dbReference>
<gene>
    <name evidence="7" type="ORF">GBAR_LOCUS11697</name>
</gene>
<dbReference type="SUPFAM" id="SSF53383">
    <property type="entry name" value="PLP-dependent transferases"/>
    <property type="match status" value="1"/>
</dbReference>
<dbReference type="Pfam" id="PF01597">
    <property type="entry name" value="GCV_H"/>
    <property type="match status" value="1"/>
</dbReference>
<dbReference type="HAMAP" id="MF_00272">
    <property type="entry name" value="GcvH"/>
    <property type="match status" value="1"/>
</dbReference>
<evidence type="ECO:0000256" key="3">
    <source>
        <dbReference type="ARBA" id="ARBA00022946"/>
    </source>
</evidence>
<dbReference type="GO" id="GO:0009249">
    <property type="term" value="P:protein lipoylation"/>
    <property type="evidence" value="ECO:0007669"/>
    <property type="project" value="TreeGrafter"/>
</dbReference>
<evidence type="ECO:0000313" key="7">
    <source>
        <dbReference type="EMBL" id="CAI8019445.1"/>
    </source>
</evidence>
<evidence type="ECO:0000256" key="5">
    <source>
        <dbReference type="RuleBase" id="RU364055"/>
    </source>
</evidence>
<dbReference type="PANTHER" id="PTHR11715">
    <property type="entry name" value="GLYCINE CLEAVAGE SYSTEM H PROTEIN"/>
    <property type="match status" value="1"/>
</dbReference>
<dbReference type="PANTHER" id="PTHR11715:SF3">
    <property type="entry name" value="GLYCINE CLEAVAGE SYSTEM H PROTEIN-RELATED"/>
    <property type="match status" value="1"/>
</dbReference>
<feature type="modified residue" description="N6-lipoyllysine" evidence="4">
    <location>
        <position position="63"/>
    </location>
</feature>
<dbReference type="PROSITE" id="PS50968">
    <property type="entry name" value="BIOTINYL_LIPOYL"/>
    <property type="match status" value="1"/>
</dbReference>
<protein>
    <recommendedName>
        <fullName evidence="5">Glycine cleavage system H protein</fullName>
    </recommendedName>
</protein>
<comment type="cofactor">
    <cofactor evidence="5">
        <name>(R)-lipoate</name>
        <dbReference type="ChEBI" id="CHEBI:83088"/>
    </cofactor>
    <text evidence="5">Binds 1 lipoyl cofactor covalently.</text>
</comment>
<dbReference type="InterPro" id="IPR003016">
    <property type="entry name" value="2-oxoA_DH_lipoyl-BS"/>
</dbReference>
<dbReference type="GO" id="GO:0005829">
    <property type="term" value="C:cytosol"/>
    <property type="evidence" value="ECO:0007669"/>
    <property type="project" value="TreeGrafter"/>
</dbReference>
<comment type="subunit">
    <text evidence="5">The glycine cleavage system is composed of four proteins: P, T, L and H.</text>
</comment>
<keyword evidence="5" id="KW-0496">Mitochondrion</keyword>
<feature type="domain" description="Lipoyl-binding" evidence="6">
    <location>
        <begin position="22"/>
        <end position="104"/>
    </location>
</feature>
<dbReference type="GO" id="GO:0019464">
    <property type="term" value="P:glycine decarboxylation via glycine cleavage system"/>
    <property type="evidence" value="ECO:0007669"/>
    <property type="project" value="UniProtKB-UniRule"/>
</dbReference>
<comment type="caution">
    <text evidence="7">The sequence shown here is derived from an EMBL/GenBank/DDBJ whole genome shotgun (WGS) entry which is preliminary data.</text>
</comment>
<dbReference type="InterPro" id="IPR033753">
    <property type="entry name" value="GCV_H/Fam206"/>
</dbReference>
<evidence type="ECO:0000256" key="2">
    <source>
        <dbReference type="ARBA" id="ARBA00022823"/>
    </source>
</evidence>
<dbReference type="InterPro" id="IPR011053">
    <property type="entry name" value="Single_hybrid_motif"/>
</dbReference>
<dbReference type="EMBL" id="CASHTH010001754">
    <property type="protein sequence ID" value="CAI8019445.1"/>
    <property type="molecule type" value="Genomic_DNA"/>
</dbReference>
<comment type="similarity">
    <text evidence="1 5">Belongs to the GcvH family.</text>
</comment>
<dbReference type="GO" id="GO:0005739">
    <property type="term" value="C:mitochondrion"/>
    <property type="evidence" value="ECO:0007669"/>
    <property type="project" value="UniProtKB-SubCell"/>
</dbReference>
<evidence type="ECO:0000259" key="6">
    <source>
        <dbReference type="PROSITE" id="PS50968"/>
    </source>
</evidence>
<dbReference type="SUPFAM" id="SSF51230">
    <property type="entry name" value="Single hybrid motif"/>
    <property type="match status" value="1"/>
</dbReference>
<dbReference type="CDD" id="cd06848">
    <property type="entry name" value="GCS_H"/>
    <property type="match status" value="1"/>
</dbReference>
<dbReference type="InterPro" id="IPR017453">
    <property type="entry name" value="GCV_H_sub"/>
</dbReference>
<keyword evidence="2 4" id="KW-0450">Lipoyl</keyword>
<dbReference type="InterPro" id="IPR002930">
    <property type="entry name" value="GCV_H"/>
</dbReference>
<evidence type="ECO:0000256" key="1">
    <source>
        <dbReference type="ARBA" id="ARBA00009249"/>
    </source>
</evidence>
<dbReference type="InterPro" id="IPR000089">
    <property type="entry name" value="Biotin_lipoyl"/>
</dbReference>
<organism evidence="7 8">
    <name type="scientific">Geodia barretti</name>
    <name type="common">Barrett's horny sponge</name>
    <dbReference type="NCBI Taxonomy" id="519541"/>
    <lineage>
        <taxon>Eukaryota</taxon>
        <taxon>Metazoa</taxon>
        <taxon>Porifera</taxon>
        <taxon>Demospongiae</taxon>
        <taxon>Heteroscleromorpha</taxon>
        <taxon>Tetractinellida</taxon>
        <taxon>Astrophorina</taxon>
        <taxon>Geodiidae</taxon>
        <taxon>Geodia</taxon>
    </lineage>
</organism>
<keyword evidence="8" id="KW-1185">Reference proteome</keyword>
<evidence type="ECO:0000256" key="4">
    <source>
        <dbReference type="PIRSR" id="PIRSR617453-50"/>
    </source>
</evidence>
<dbReference type="NCBIfam" id="TIGR00527">
    <property type="entry name" value="gcvH"/>
    <property type="match status" value="1"/>
</dbReference>
<dbReference type="PROSITE" id="PS00189">
    <property type="entry name" value="LIPOYL"/>
    <property type="match status" value="1"/>
</dbReference>
<dbReference type="Gene3D" id="2.40.50.100">
    <property type="match status" value="1"/>
</dbReference>
<reference evidence="7" key="1">
    <citation type="submission" date="2023-03" db="EMBL/GenBank/DDBJ databases">
        <authorList>
            <person name="Steffen K."/>
            <person name="Cardenas P."/>
        </authorList>
    </citation>
    <scope>NUCLEOTIDE SEQUENCE</scope>
</reference>
<name>A0AA35RX81_GEOBA</name>
<dbReference type="InterPro" id="IPR015424">
    <property type="entry name" value="PyrdxlP-dep_Trfase"/>
</dbReference>